<organism evidence="15 16">
    <name type="scientific">Jatropha curcas</name>
    <name type="common">Barbados nut</name>
    <dbReference type="NCBI Taxonomy" id="180498"/>
    <lineage>
        <taxon>Eukaryota</taxon>
        <taxon>Viridiplantae</taxon>
        <taxon>Streptophyta</taxon>
        <taxon>Embryophyta</taxon>
        <taxon>Tracheophyta</taxon>
        <taxon>Spermatophyta</taxon>
        <taxon>Magnoliopsida</taxon>
        <taxon>eudicotyledons</taxon>
        <taxon>Gunneridae</taxon>
        <taxon>Pentapetalae</taxon>
        <taxon>rosids</taxon>
        <taxon>fabids</taxon>
        <taxon>Malpighiales</taxon>
        <taxon>Euphorbiaceae</taxon>
        <taxon>Crotonoideae</taxon>
        <taxon>Jatropheae</taxon>
        <taxon>Jatropha</taxon>
    </lineage>
</organism>
<evidence type="ECO:0000256" key="7">
    <source>
        <dbReference type="ARBA" id="ARBA00022777"/>
    </source>
</evidence>
<dbReference type="PROSITE" id="PS00107">
    <property type="entry name" value="PROTEIN_KINASE_ATP"/>
    <property type="match status" value="1"/>
</dbReference>
<keyword evidence="16" id="KW-1185">Reference proteome</keyword>
<dbReference type="FunFam" id="1.10.510.10:FF:000590">
    <property type="entry name" value="PR5-like receptor kinase"/>
    <property type="match status" value="1"/>
</dbReference>
<name>A0A067J8T4_JATCU</name>
<evidence type="ECO:0000256" key="5">
    <source>
        <dbReference type="ARBA" id="ARBA00022729"/>
    </source>
</evidence>
<comment type="similarity">
    <text evidence="13">Belongs to the protein kinase superfamily.</text>
</comment>
<keyword evidence="3" id="KW-0808">Transferase</keyword>
<dbReference type="AlphaFoldDB" id="A0A067J8T4"/>
<proteinExistence type="inferred from homology"/>
<dbReference type="GO" id="GO:0005524">
    <property type="term" value="F:ATP binding"/>
    <property type="evidence" value="ECO:0007669"/>
    <property type="project" value="UniProtKB-UniRule"/>
</dbReference>
<dbReference type="SMART" id="SM00220">
    <property type="entry name" value="S_TKc"/>
    <property type="match status" value="1"/>
</dbReference>
<keyword evidence="6 12" id="KW-0547">Nucleotide-binding</keyword>
<keyword evidence="5" id="KW-0732">Signal</keyword>
<dbReference type="PROSITE" id="PS50011">
    <property type="entry name" value="PROTEIN_KINASE_DOM"/>
    <property type="match status" value="1"/>
</dbReference>
<evidence type="ECO:0000256" key="10">
    <source>
        <dbReference type="ARBA" id="ARBA00023136"/>
    </source>
</evidence>
<comment type="subcellular location">
    <subcellularLocation>
        <location evidence="1">Membrane</location>
        <topology evidence="1">Single-pass type I membrane protein</topology>
    </subcellularLocation>
</comment>
<evidence type="ECO:0000256" key="2">
    <source>
        <dbReference type="ARBA" id="ARBA00022527"/>
    </source>
</evidence>
<evidence type="ECO:0000313" key="16">
    <source>
        <dbReference type="Proteomes" id="UP000027138"/>
    </source>
</evidence>
<gene>
    <name evidence="15" type="ORF">JCGZ_05916</name>
</gene>
<dbReference type="InterPro" id="IPR000719">
    <property type="entry name" value="Prot_kinase_dom"/>
</dbReference>
<dbReference type="EMBL" id="KK920209">
    <property type="protein sequence ID" value="KDP20147.1"/>
    <property type="molecule type" value="Genomic_DNA"/>
</dbReference>
<keyword evidence="9" id="KW-1133">Transmembrane helix</keyword>
<dbReference type="InterPro" id="IPR008271">
    <property type="entry name" value="Ser/Thr_kinase_AS"/>
</dbReference>
<evidence type="ECO:0000256" key="3">
    <source>
        <dbReference type="ARBA" id="ARBA00022679"/>
    </source>
</evidence>
<dbReference type="OrthoDB" id="845578at2759"/>
<feature type="domain" description="Protein kinase" evidence="14">
    <location>
        <begin position="174"/>
        <end position="448"/>
    </location>
</feature>
<keyword evidence="8 12" id="KW-0067">ATP-binding</keyword>
<dbReference type="GO" id="GO:0004674">
    <property type="term" value="F:protein serine/threonine kinase activity"/>
    <property type="evidence" value="ECO:0007669"/>
    <property type="project" value="UniProtKB-KW"/>
</dbReference>
<dbReference type="PANTHER" id="PTHR27009">
    <property type="entry name" value="RUST RESISTANCE KINASE LR10-RELATED"/>
    <property type="match status" value="1"/>
</dbReference>
<evidence type="ECO:0000313" key="15">
    <source>
        <dbReference type="EMBL" id="KDP20147.1"/>
    </source>
</evidence>
<accession>A0A067J8T4</accession>
<keyword evidence="4" id="KW-0812">Transmembrane</keyword>
<evidence type="ECO:0000256" key="9">
    <source>
        <dbReference type="ARBA" id="ARBA00022989"/>
    </source>
</evidence>
<feature type="binding site" evidence="12">
    <location>
        <position position="202"/>
    </location>
    <ligand>
        <name>ATP</name>
        <dbReference type="ChEBI" id="CHEBI:30616"/>
    </ligand>
</feature>
<dbReference type="SUPFAM" id="SSF56112">
    <property type="entry name" value="Protein kinase-like (PK-like)"/>
    <property type="match status" value="1"/>
</dbReference>
<dbReference type="Gene3D" id="1.10.510.10">
    <property type="entry name" value="Transferase(Phosphotransferase) domain 1"/>
    <property type="match status" value="1"/>
</dbReference>
<evidence type="ECO:0000256" key="4">
    <source>
        <dbReference type="ARBA" id="ARBA00022692"/>
    </source>
</evidence>
<keyword evidence="7" id="KW-0418">Kinase</keyword>
<dbReference type="GO" id="GO:0016020">
    <property type="term" value="C:membrane"/>
    <property type="evidence" value="ECO:0007669"/>
    <property type="project" value="UniProtKB-SubCell"/>
</dbReference>
<evidence type="ECO:0000256" key="12">
    <source>
        <dbReference type="PROSITE-ProRule" id="PRU10141"/>
    </source>
</evidence>
<evidence type="ECO:0000256" key="1">
    <source>
        <dbReference type="ARBA" id="ARBA00004479"/>
    </source>
</evidence>
<sequence length="476" mass="53974">MKIVRWDLWQDSCPDGENLEDVALDNRLFSYTSTFRNLTLMYRCPMVDSIKKCNFTCNESLTGVYNYYADEVTWETRKPDLKKHCRAHLTTPVLQAALVQLYDSSRTVDEVVSEGFEAEYNVHRHACLNCQDSDGICGSNLTTHDFLCLCKDQPKENSSSPGSRIISDVKRMTGSFKNKLGHGGSGSVYRGRLQDGRPVAVKILNENLKGKRQGEEFINEIVSISKTSHVNIVSLVGFCFEGHKQALVYEFMANGSLERFIYDKKSCLGWEKLYEIAIGIARGLEYLHGGCNTQILHFDIKPHNILLDEYFCPKIADFGLSKLCPRKENFTSMEDARGTVGYIAPEVYNRCFGKVSHKSDVYNYGVMILEMVSGRKNANVMAENRRKIYFPHWIYTRLQLENDLGLCSVRTKEEDEIARKMTIVGLWCVQTNPSQRPSMSQVLFMLQVSSDSLEIPPMPFKVSPQSSSSNYSAASV</sequence>
<keyword evidence="10" id="KW-0472">Membrane</keyword>
<dbReference type="PROSITE" id="PS00108">
    <property type="entry name" value="PROTEIN_KINASE_ST"/>
    <property type="match status" value="1"/>
</dbReference>
<evidence type="ECO:0000256" key="6">
    <source>
        <dbReference type="ARBA" id="ARBA00022741"/>
    </source>
</evidence>
<keyword evidence="11" id="KW-0325">Glycoprotein</keyword>
<dbReference type="Pfam" id="PF00069">
    <property type="entry name" value="Pkinase"/>
    <property type="match status" value="1"/>
</dbReference>
<protein>
    <recommendedName>
        <fullName evidence="14">Protein kinase domain-containing protein</fullName>
    </recommendedName>
</protein>
<evidence type="ECO:0000259" key="14">
    <source>
        <dbReference type="PROSITE" id="PS50011"/>
    </source>
</evidence>
<dbReference type="Proteomes" id="UP000027138">
    <property type="component" value="Unassembled WGS sequence"/>
</dbReference>
<evidence type="ECO:0000256" key="8">
    <source>
        <dbReference type="ARBA" id="ARBA00022840"/>
    </source>
</evidence>
<dbReference type="InterPro" id="IPR045874">
    <property type="entry name" value="LRK10/LRL21-25-like"/>
</dbReference>
<dbReference type="InterPro" id="IPR032872">
    <property type="entry name" value="WAK_assoc_C"/>
</dbReference>
<keyword evidence="2 13" id="KW-0723">Serine/threonine-protein kinase</keyword>
<dbReference type="InterPro" id="IPR011009">
    <property type="entry name" value="Kinase-like_dom_sf"/>
</dbReference>
<evidence type="ECO:0000256" key="11">
    <source>
        <dbReference type="ARBA" id="ARBA00023180"/>
    </source>
</evidence>
<dbReference type="Gene3D" id="3.30.200.20">
    <property type="entry name" value="Phosphorylase Kinase, domain 1"/>
    <property type="match status" value="1"/>
</dbReference>
<reference evidence="15 16" key="1">
    <citation type="journal article" date="2014" name="PLoS ONE">
        <title>Global Analysis of Gene Expression Profiles in Physic Nut (Jatropha curcas L.) Seedlings Exposed to Salt Stress.</title>
        <authorList>
            <person name="Zhang L."/>
            <person name="Zhang C."/>
            <person name="Wu P."/>
            <person name="Chen Y."/>
            <person name="Li M."/>
            <person name="Jiang H."/>
            <person name="Wu G."/>
        </authorList>
    </citation>
    <scope>NUCLEOTIDE SEQUENCE [LARGE SCALE GENOMIC DNA]</scope>
    <source>
        <strain evidence="16">cv. GZQX0401</strain>
        <tissue evidence="15">Young leaves</tissue>
    </source>
</reference>
<dbReference type="Pfam" id="PF14380">
    <property type="entry name" value="WAK_assoc"/>
    <property type="match status" value="1"/>
</dbReference>
<dbReference type="InterPro" id="IPR017441">
    <property type="entry name" value="Protein_kinase_ATP_BS"/>
</dbReference>
<evidence type="ECO:0000256" key="13">
    <source>
        <dbReference type="RuleBase" id="RU000304"/>
    </source>
</evidence>